<keyword evidence="3" id="KW-1185">Reference proteome</keyword>
<reference evidence="2" key="1">
    <citation type="submission" date="2022-08" db="EMBL/GenBank/DDBJ databases">
        <authorList>
            <person name="Gutierrez-Valencia J."/>
        </authorList>
    </citation>
    <scope>NUCLEOTIDE SEQUENCE</scope>
</reference>
<evidence type="ECO:0000313" key="2">
    <source>
        <dbReference type="EMBL" id="CAI0445233.1"/>
    </source>
</evidence>
<proteinExistence type="predicted"/>
<protein>
    <submittedName>
        <fullName evidence="2">Uncharacterized protein</fullName>
    </submittedName>
</protein>
<evidence type="ECO:0000256" key="1">
    <source>
        <dbReference type="SAM" id="MobiDB-lite"/>
    </source>
</evidence>
<dbReference type="AlphaFoldDB" id="A0AAV0MGE5"/>
<name>A0AAV0MGE5_9ROSI</name>
<comment type="caution">
    <text evidence="2">The sequence shown here is derived from an EMBL/GenBank/DDBJ whole genome shotgun (WGS) entry which is preliminary data.</text>
</comment>
<sequence length="111" mass="12862">MRLHDLAGDSGQCRQSEARKHRIRARGRLNPLLPSSHGLVGAVLGTNRLHIRRLWLRVLPHRRLRVGSRRVQRSRCRPTGHTSRVHPWNRGHYHRLHHGSEPTVPRGAQSR</sequence>
<feature type="compositionally biased region" description="Basic residues" evidence="1">
    <location>
        <begin position="70"/>
        <end position="97"/>
    </location>
</feature>
<dbReference type="Proteomes" id="UP001154282">
    <property type="component" value="Unassembled WGS sequence"/>
</dbReference>
<organism evidence="2 3">
    <name type="scientific">Linum tenue</name>
    <dbReference type="NCBI Taxonomy" id="586396"/>
    <lineage>
        <taxon>Eukaryota</taxon>
        <taxon>Viridiplantae</taxon>
        <taxon>Streptophyta</taxon>
        <taxon>Embryophyta</taxon>
        <taxon>Tracheophyta</taxon>
        <taxon>Spermatophyta</taxon>
        <taxon>Magnoliopsida</taxon>
        <taxon>eudicotyledons</taxon>
        <taxon>Gunneridae</taxon>
        <taxon>Pentapetalae</taxon>
        <taxon>rosids</taxon>
        <taxon>fabids</taxon>
        <taxon>Malpighiales</taxon>
        <taxon>Linaceae</taxon>
        <taxon>Linum</taxon>
    </lineage>
</organism>
<dbReference type="EMBL" id="CAMGYJ010000007">
    <property type="protein sequence ID" value="CAI0445233.1"/>
    <property type="molecule type" value="Genomic_DNA"/>
</dbReference>
<evidence type="ECO:0000313" key="3">
    <source>
        <dbReference type="Proteomes" id="UP001154282"/>
    </source>
</evidence>
<feature type="region of interest" description="Disordered" evidence="1">
    <location>
        <begin position="70"/>
        <end position="111"/>
    </location>
</feature>
<gene>
    <name evidence="2" type="ORF">LITE_LOCUS28481</name>
</gene>
<accession>A0AAV0MGE5</accession>